<dbReference type="Proteomes" id="UP000824721">
    <property type="component" value="Chromosome"/>
</dbReference>
<gene>
    <name evidence="1" type="ORF">JJC05_08705</name>
</gene>
<reference evidence="1" key="1">
    <citation type="submission" date="2020-12" db="EMBL/GenBank/DDBJ databases">
        <title>Genome sequencing of genetic groups of Flavobacterium columnare.</title>
        <authorList>
            <person name="Waldbieser G.C."/>
            <person name="Griffin M.J."/>
            <person name="LaFrentz B.R."/>
        </authorList>
    </citation>
    <scope>NUCLEOTIDE SEQUENCE</scope>
    <source>
        <strain evidence="1">90-106</strain>
    </source>
</reference>
<name>A0A8G0KT43_9FLAO</name>
<organism evidence="1">
    <name type="scientific">Flavobacterium columnare</name>
    <dbReference type="NCBI Taxonomy" id="996"/>
    <lineage>
        <taxon>Bacteria</taxon>
        <taxon>Pseudomonadati</taxon>
        <taxon>Bacteroidota</taxon>
        <taxon>Flavobacteriia</taxon>
        <taxon>Flavobacteriales</taxon>
        <taxon>Flavobacteriaceae</taxon>
        <taxon>Flavobacterium</taxon>
    </lineage>
</organism>
<dbReference type="AlphaFoldDB" id="A0A8G0KT43"/>
<evidence type="ECO:0000313" key="1">
    <source>
        <dbReference type="EMBL" id="QYS87972.1"/>
    </source>
</evidence>
<sequence length="451" mass="50631">MIKQTLYEKNFLGLITLQFLFSCSKNEEAIEETPVSTINLLNAPYSSLSPEQQKLKLESEAKSVITEFDKTKTSSAIEAIQNLDNLLEINRIDIVGGKNNNGLSDIFNVSDVFGIYTWNNAIKKWEKTVSNNNLTFRYPSKISGTINDAEVVLNATASPIKVDIIDTPKRYQWVYDANVGYAVPVLVSNEVLDKIHLPLTVDATIKIKGIDSGNISVVNTYNNNNHIPTISNLKLTLNDGYALEIKNNRNSSPSVASALLTYNGKSILGYNFDSSGNIDQLLNNHNSSSTDYGKANTLITILDNFAILGSGDIESITTELEKTESSIPQPNYFSSDYYIKFNDRSKKISDLKAELYNKYSKLVLVSKKDKNKIADIVAKSELVSSTNIPFVWRNGTWEFSMGTVFQKIERYDVKYYLKFNDNSVVAMNVYFSTGFDSLKNQIEDFITFFNK</sequence>
<evidence type="ECO:0008006" key="2">
    <source>
        <dbReference type="Google" id="ProtNLM"/>
    </source>
</evidence>
<dbReference type="PROSITE" id="PS51257">
    <property type="entry name" value="PROKAR_LIPOPROTEIN"/>
    <property type="match status" value="1"/>
</dbReference>
<dbReference type="EMBL" id="CP067378">
    <property type="protein sequence ID" value="QYS87972.1"/>
    <property type="molecule type" value="Genomic_DNA"/>
</dbReference>
<accession>A0A8G0KT43</accession>
<dbReference type="KEGG" id="fdv:JJC05_08705"/>
<protein>
    <recommendedName>
        <fullName evidence="2">Lipoprotein</fullName>
    </recommendedName>
</protein>
<proteinExistence type="predicted"/>